<protein>
    <submittedName>
        <fullName evidence="1">Uncharacterized protein</fullName>
    </submittedName>
</protein>
<reference evidence="1 2" key="1">
    <citation type="journal article" date="2019" name="Nat. Ecol. Evol.">
        <title>Megaphylogeny resolves global patterns of mushroom evolution.</title>
        <authorList>
            <person name="Varga T."/>
            <person name="Krizsan K."/>
            <person name="Foldi C."/>
            <person name="Dima B."/>
            <person name="Sanchez-Garcia M."/>
            <person name="Sanchez-Ramirez S."/>
            <person name="Szollosi G.J."/>
            <person name="Szarkandi J.G."/>
            <person name="Papp V."/>
            <person name="Albert L."/>
            <person name="Andreopoulos W."/>
            <person name="Angelini C."/>
            <person name="Antonin V."/>
            <person name="Barry K.W."/>
            <person name="Bougher N.L."/>
            <person name="Buchanan P."/>
            <person name="Buyck B."/>
            <person name="Bense V."/>
            <person name="Catcheside P."/>
            <person name="Chovatia M."/>
            <person name="Cooper J."/>
            <person name="Damon W."/>
            <person name="Desjardin D."/>
            <person name="Finy P."/>
            <person name="Geml J."/>
            <person name="Haridas S."/>
            <person name="Hughes K."/>
            <person name="Justo A."/>
            <person name="Karasinski D."/>
            <person name="Kautmanova I."/>
            <person name="Kiss B."/>
            <person name="Kocsube S."/>
            <person name="Kotiranta H."/>
            <person name="LaButti K.M."/>
            <person name="Lechner B.E."/>
            <person name="Liimatainen K."/>
            <person name="Lipzen A."/>
            <person name="Lukacs Z."/>
            <person name="Mihaltcheva S."/>
            <person name="Morgado L.N."/>
            <person name="Niskanen T."/>
            <person name="Noordeloos M.E."/>
            <person name="Ohm R.A."/>
            <person name="Ortiz-Santana B."/>
            <person name="Ovrebo C."/>
            <person name="Racz N."/>
            <person name="Riley R."/>
            <person name="Savchenko A."/>
            <person name="Shiryaev A."/>
            <person name="Soop K."/>
            <person name="Spirin V."/>
            <person name="Szebenyi C."/>
            <person name="Tomsovsky M."/>
            <person name="Tulloss R.E."/>
            <person name="Uehling J."/>
            <person name="Grigoriev I.V."/>
            <person name="Vagvolgyi C."/>
            <person name="Papp T."/>
            <person name="Martin F.M."/>
            <person name="Miettinen O."/>
            <person name="Hibbett D.S."/>
            <person name="Nagy L.G."/>
        </authorList>
    </citation>
    <scope>NUCLEOTIDE SEQUENCE [LARGE SCALE GENOMIC DNA]</scope>
    <source>
        <strain evidence="1 2">CBS 309.79</strain>
    </source>
</reference>
<proteinExistence type="predicted"/>
<gene>
    <name evidence="1" type="ORF">BDV98DRAFT_557510</name>
</gene>
<name>A0A5C3QYZ8_9AGAR</name>
<accession>A0A5C3QYZ8</accession>
<dbReference type="EMBL" id="ML178814">
    <property type="protein sequence ID" value="TFL07246.1"/>
    <property type="molecule type" value="Genomic_DNA"/>
</dbReference>
<keyword evidence="2" id="KW-1185">Reference proteome</keyword>
<evidence type="ECO:0000313" key="1">
    <source>
        <dbReference type="EMBL" id="TFL07246.1"/>
    </source>
</evidence>
<organism evidence="1 2">
    <name type="scientific">Pterulicium gracile</name>
    <dbReference type="NCBI Taxonomy" id="1884261"/>
    <lineage>
        <taxon>Eukaryota</taxon>
        <taxon>Fungi</taxon>
        <taxon>Dikarya</taxon>
        <taxon>Basidiomycota</taxon>
        <taxon>Agaricomycotina</taxon>
        <taxon>Agaricomycetes</taxon>
        <taxon>Agaricomycetidae</taxon>
        <taxon>Agaricales</taxon>
        <taxon>Pleurotineae</taxon>
        <taxon>Pterulaceae</taxon>
        <taxon>Pterulicium</taxon>
    </lineage>
</organism>
<dbReference type="Proteomes" id="UP000305067">
    <property type="component" value="Unassembled WGS sequence"/>
</dbReference>
<dbReference type="AlphaFoldDB" id="A0A5C3QYZ8"/>
<evidence type="ECO:0000313" key="2">
    <source>
        <dbReference type="Proteomes" id="UP000305067"/>
    </source>
</evidence>
<sequence>MPVKRSSRVSASRTCVVKAMQHQIFLFLSSFASSSHRHDADVVAMPSGFELQASRPLNIAMKLVHHQAVDRIHISPRFFPLLSSPRQFKLWVVYLEAVCCLYIV</sequence>